<feature type="region of interest" description="Disordered" evidence="1">
    <location>
        <begin position="68"/>
        <end position="94"/>
    </location>
</feature>
<evidence type="ECO:0000313" key="2">
    <source>
        <dbReference type="EMBL" id="KAH9384083.1"/>
    </source>
</evidence>
<reference evidence="2 3" key="1">
    <citation type="journal article" date="2020" name="Cell">
        <title>Large-Scale Comparative Analyses of Tick Genomes Elucidate Their Genetic Diversity and Vector Capacities.</title>
        <authorList>
            <consortium name="Tick Genome and Microbiome Consortium (TIGMIC)"/>
            <person name="Jia N."/>
            <person name="Wang J."/>
            <person name="Shi W."/>
            <person name="Du L."/>
            <person name="Sun Y."/>
            <person name="Zhan W."/>
            <person name="Jiang J.F."/>
            <person name="Wang Q."/>
            <person name="Zhang B."/>
            <person name="Ji P."/>
            <person name="Bell-Sakyi L."/>
            <person name="Cui X.M."/>
            <person name="Yuan T.T."/>
            <person name="Jiang B.G."/>
            <person name="Yang W.F."/>
            <person name="Lam T.T."/>
            <person name="Chang Q.C."/>
            <person name="Ding S.J."/>
            <person name="Wang X.J."/>
            <person name="Zhu J.G."/>
            <person name="Ruan X.D."/>
            <person name="Zhao L."/>
            <person name="Wei J.T."/>
            <person name="Ye R.Z."/>
            <person name="Que T.C."/>
            <person name="Du C.H."/>
            <person name="Zhou Y.H."/>
            <person name="Cheng J.X."/>
            <person name="Dai P.F."/>
            <person name="Guo W.B."/>
            <person name="Han X.H."/>
            <person name="Huang E.J."/>
            <person name="Li L.F."/>
            <person name="Wei W."/>
            <person name="Gao Y.C."/>
            <person name="Liu J.Z."/>
            <person name="Shao H.Z."/>
            <person name="Wang X."/>
            <person name="Wang C.C."/>
            <person name="Yang T.C."/>
            <person name="Huo Q.B."/>
            <person name="Li W."/>
            <person name="Chen H.Y."/>
            <person name="Chen S.E."/>
            <person name="Zhou L.G."/>
            <person name="Ni X.B."/>
            <person name="Tian J.H."/>
            <person name="Sheng Y."/>
            <person name="Liu T."/>
            <person name="Pan Y.S."/>
            <person name="Xia L.Y."/>
            <person name="Li J."/>
            <person name="Zhao F."/>
            <person name="Cao W.C."/>
        </authorList>
    </citation>
    <scope>NUCLEOTIDE SEQUENCE [LARGE SCALE GENOMIC DNA]</scope>
    <source>
        <strain evidence="2">HaeL-2018</strain>
    </source>
</reference>
<keyword evidence="3" id="KW-1185">Reference proteome</keyword>
<dbReference type="AlphaFoldDB" id="A0A9J6H8P9"/>
<sequence>MPGDLDGHFGGLRELLLNALQGISLLTDEVNALRQESARLQREAANNSSLQAAAISSLQDEVRALRSELGRRKPQYPPSRNGYERQSDGSWFDQGPPSPWILAKTSARPRIPRRLFPCCRPQQTGPPPLKSARVTRADLFVKWPSERIPAQQLPVCPVDPPGKPCLHHACTLTPLCPTFSGLEHVVPRSFRGLRRPAPSWARTPPRRATRRGRPAAARPRGGTGEAPAAPAPYLNEPRPARRDLHGGLPPPAAEIRRPRPPRTVATWVCQAGNEPLHGYFSAAAWSGQVRCEVGLQLDRVPQVFRGRTLADHGAAFPGGVATPDPGARYCAICGLLVVAAEYHETSERHKAAVEAARAARAAATGPRRAPAAASAAAALDVDTVRARMRADPAFAAAILAPAAAEAGGPAGFAAAGGSGVGRRPGTGRCLRCRGGVAVGRGRGIKPHGR</sequence>
<feature type="compositionally biased region" description="Low complexity" evidence="1">
    <location>
        <begin position="214"/>
        <end position="232"/>
    </location>
</feature>
<feature type="region of interest" description="Disordered" evidence="1">
    <location>
        <begin position="194"/>
        <end position="259"/>
    </location>
</feature>
<accession>A0A9J6H8P9</accession>
<proteinExistence type="predicted"/>
<evidence type="ECO:0000256" key="1">
    <source>
        <dbReference type="SAM" id="MobiDB-lite"/>
    </source>
</evidence>
<organism evidence="2 3">
    <name type="scientific">Haemaphysalis longicornis</name>
    <name type="common">Bush tick</name>
    <dbReference type="NCBI Taxonomy" id="44386"/>
    <lineage>
        <taxon>Eukaryota</taxon>
        <taxon>Metazoa</taxon>
        <taxon>Ecdysozoa</taxon>
        <taxon>Arthropoda</taxon>
        <taxon>Chelicerata</taxon>
        <taxon>Arachnida</taxon>
        <taxon>Acari</taxon>
        <taxon>Parasitiformes</taxon>
        <taxon>Ixodida</taxon>
        <taxon>Ixodoidea</taxon>
        <taxon>Ixodidae</taxon>
        <taxon>Haemaphysalinae</taxon>
        <taxon>Haemaphysalis</taxon>
    </lineage>
</organism>
<comment type="caution">
    <text evidence="2">The sequence shown here is derived from an EMBL/GenBank/DDBJ whole genome shotgun (WGS) entry which is preliminary data.</text>
</comment>
<evidence type="ECO:0000313" key="3">
    <source>
        <dbReference type="Proteomes" id="UP000821853"/>
    </source>
</evidence>
<gene>
    <name evidence="2" type="ORF">HPB48_026066</name>
</gene>
<dbReference type="EMBL" id="JABSTR010001555">
    <property type="protein sequence ID" value="KAH9384083.1"/>
    <property type="molecule type" value="Genomic_DNA"/>
</dbReference>
<feature type="compositionally biased region" description="Basic residues" evidence="1">
    <location>
        <begin position="204"/>
        <end position="213"/>
    </location>
</feature>
<name>A0A9J6H8P9_HAELO</name>
<dbReference type="VEuPathDB" id="VectorBase:HLOH_041610"/>
<dbReference type="Proteomes" id="UP000821853">
    <property type="component" value="Unassembled WGS sequence"/>
</dbReference>
<protein>
    <submittedName>
        <fullName evidence="2">Uncharacterized protein</fullName>
    </submittedName>
</protein>